<evidence type="ECO:0000313" key="3">
    <source>
        <dbReference type="Proteomes" id="UP000807306"/>
    </source>
</evidence>
<proteinExistence type="predicted"/>
<evidence type="ECO:0000256" key="1">
    <source>
        <dbReference type="SAM" id="Phobius"/>
    </source>
</evidence>
<evidence type="ECO:0000313" key="2">
    <source>
        <dbReference type="EMBL" id="KAF9535213.1"/>
    </source>
</evidence>
<organism evidence="2 3">
    <name type="scientific">Crepidotus variabilis</name>
    <dbReference type="NCBI Taxonomy" id="179855"/>
    <lineage>
        <taxon>Eukaryota</taxon>
        <taxon>Fungi</taxon>
        <taxon>Dikarya</taxon>
        <taxon>Basidiomycota</taxon>
        <taxon>Agaricomycotina</taxon>
        <taxon>Agaricomycetes</taxon>
        <taxon>Agaricomycetidae</taxon>
        <taxon>Agaricales</taxon>
        <taxon>Agaricineae</taxon>
        <taxon>Crepidotaceae</taxon>
        <taxon>Crepidotus</taxon>
    </lineage>
</organism>
<dbReference type="AlphaFoldDB" id="A0A9P6EUR3"/>
<accession>A0A9P6EUR3</accession>
<protein>
    <submittedName>
        <fullName evidence="2">Uncharacterized protein</fullName>
    </submittedName>
</protein>
<feature type="non-terminal residue" evidence="2">
    <location>
        <position position="51"/>
    </location>
</feature>
<dbReference type="Proteomes" id="UP000807306">
    <property type="component" value="Unassembled WGS sequence"/>
</dbReference>
<dbReference type="EMBL" id="MU157825">
    <property type="protein sequence ID" value="KAF9535213.1"/>
    <property type="molecule type" value="Genomic_DNA"/>
</dbReference>
<keyword evidence="3" id="KW-1185">Reference proteome</keyword>
<sequence>MALQSDLKVRSGVHRFRVEDSVLSAIAGGICYLICTGINAERLPLIRIIFV</sequence>
<feature type="transmembrane region" description="Helical" evidence="1">
    <location>
        <begin position="21"/>
        <end position="40"/>
    </location>
</feature>
<keyword evidence="1" id="KW-0472">Membrane</keyword>
<keyword evidence="1" id="KW-0812">Transmembrane</keyword>
<keyword evidence="1" id="KW-1133">Transmembrane helix</keyword>
<gene>
    <name evidence="2" type="ORF">CPB83DRAFT_843673</name>
</gene>
<comment type="caution">
    <text evidence="2">The sequence shown here is derived from an EMBL/GenBank/DDBJ whole genome shotgun (WGS) entry which is preliminary data.</text>
</comment>
<name>A0A9P6EUR3_9AGAR</name>
<reference evidence="2" key="1">
    <citation type="submission" date="2020-11" db="EMBL/GenBank/DDBJ databases">
        <authorList>
            <consortium name="DOE Joint Genome Institute"/>
            <person name="Ahrendt S."/>
            <person name="Riley R."/>
            <person name="Andreopoulos W."/>
            <person name="Labutti K."/>
            <person name="Pangilinan J."/>
            <person name="Ruiz-Duenas F.J."/>
            <person name="Barrasa J.M."/>
            <person name="Sanchez-Garcia M."/>
            <person name="Camarero S."/>
            <person name="Miyauchi S."/>
            <person name="Serrano A."/>
            <person name="Linde D."/>
            <person name="Babiker R."/>
            <person name="Drula E."/>
            <person name="Ayuso-Fernandez I."/>
            <person name="Pacheco R."/>
            <person name="Padilla G."/>
            <person name="Ferreira P."/>
            <person name="Barriuso J."/>
            <person name="Kellner H."/>
            <person name="Castanera R."/>
            <person name="Alfaro M."/>
            <person name="Ramirez L."/>
            <person name="Pisabarro A.G."/>
            <person name="Kuo A."/>
            <person name="Tritt A."/>
            <person name="Lipzen A."/>
            <person name="He G."/>
            <person name="Yan M."/>
            <person name="Ng V."/>
            <person name="Cullen D."/>
            <person name="Martin F."/>
            <person name="Rosso M.-N."/>
            <person name="Henrissat B."/>
            <person name="Hibbett D."/>
            <person name="Martinez A.T."/>
            <person name="Grigoriev I.V."/>
        </authorList>
    </citation>
    <scope>NUCLEOTIDE SEQUENCE</scope>
    <source>
        <strain evidence="2">CBS 506.95</strain>
    </source>
</reference>